<dbReference type="Proteomes" id="UP000202966">
    <property type="component" value="Segment"/>
</dbReference>
<sequence>MMEMSLKDRACIYQFIDIRLEAEKKARKDAQK</sequence>
<dbReference type="KEGG" id="vg:26641363"/>
<proteinExistence type="predicted"/>
<dbReference type="RefSeq" id="YP_009215038.1">
    <property type="nucleotide sequence ID" value="NC_028969.1"/>
</dbReference>
<name>A0A0K2CNR1_9CAUD</name>
<evidence type="ECO:0000313" key="1">
    <source>
        <dbReference type="EMBL" id="ALA07411.1"/>
    </source>
</evidence>
<reference evidence="1 2" key="1">
    <citation type="journal article" date="2015" name="Genome Announc.">
        <title>Genome Sequences of Five Additional Brevibacillus laterosporus Bacteriophages.</title>
        <authorList>
            <person name="Merrill B.D."/>
            <person name="Berg J.A."/>
            <person name="Graves K.A."/>
            <person name="Ward A.T."/>
            <person name="Hilton J.A."/>
            <person name="Wake B.N."/>
            <person name="Grose J.H."/>
            <person name="Breakwell D.P."/>
            <person name="Burnett S.H."/>
        </authorList>
    </citation>
    <scope>NUCLEOTIDE SEQUENCE [LARGE SCALE GENOMIC DNA]</scope>
</reference>
<protein>
    <submittedName>
        <fullName evidence="1">Uncharacterized protein</fullName>
    </submittedName>
</protein>
<gene>
    <name evidence="1" type="ORF">OSIRIS_24</name>
</gene>
<keyword evidence="2" id="KW-1185">Reference proteome</keyword>
<organism evidence="1 2">
    <name type="scientific">Brevibacillus phage Osiris</name>
    <dbReference type="NCBI Taxonomy" id="1691955"/>
    <lineage>
        <taxon>Viruses</taxon>
        <taxon>Duplodnaviria</taxon>
        <taxon>Heunggongvirae</taxon>
        <taxon>Uroviricota</taxon>
        <taxon>Caudoviricetes</taxon>
        <taxon>Jimmervirus</taxon>
        <taxon>Jimmervirus osiris</taxon>
    </lineage>
</organism>
<accession>A0A0K2CNR1</accession>
<dbReference type="EMBL" id="KT151956">
    <property type="protein sequence ID" value="ALA07411.1"/>
    <property type="molecule type" value="Genomic_DNA"/>
</dbReference>
<dbReference type="OrthoDB" id="40295at10239"/>
<evidence type="ECO:0000313" key="2">
    <source>
        <dbReference type="Proteomes" id="UP000202966"/>
    </source>
</evidence>
<dbReference type="GeneID" id="26641363"/>